<reference evidence="2 3" key="1">
    <citation type="submission" date="2014-03" db="EMBL/GenBank/DDBJ databases">
        <title>Genome sequence of Clostridium litorale W6, DSM 5388.</title>
        <authorList>
            <person name="Poehlein A."/>
            <person name="Jagirdar A."/>
            <person name="Khonsari B."/>
            <person name="Chibani C.M."/>
            <person name="Gutierrez Gutierrez D.A."/>
            <person name="Davydova E."/>
            <person name="Alghaithi H.S."/>
            <person name="Nair K.P."/>
            <person name="Dhamotharan K."/>
            <person name="Chandran L."/>
            <person name="G W."/>
            <person name="Daniel R."/>
        </authorList>
    </citation>
    <scope>NUCLEOTIDE SEQUENCE [LARGE SCALE GENOMIC DNA]</scope>
    <source>
        <strain evidence="2 3">W6</strain>
    </source>
</reference>
<name>A0A069RAH9_PEPLI</name>
<protein>
    <recommendedName>
        <fullName evidence="1">DUF2344 domain-containing protein</fullName>
    </recommendedName>
</protein>
<dbReference type="RefSeq" id="WP_038267892.1">
    <property type="nucleotide sequence ID" value="NZ_FSRH01000003.1"/>
</dbReference>
<evidence type="ECO:0000259" key="1">
    <source>
        <dbReference type="Pfam" id="PF10105"/>
    </source>
</evidence>
<proteinExistence type="predicted"/>
<dbReference type="OrthoDB" id="9780488at2"/>
<keyword evidence="3" id="KW-1185">Reference proteome</keyword>
<dbReference type="EMBL" id="JJMM01000026">
    <property type="protein sequence ID" value="KDR94069.1"/>
    <property type="molecule type" value="Genomic_DNA"/>
</dbReference>
<dbReference type="AlphaFoldDB" id="A0A069RAH9"/>
<dbReference type="eggNOG" id="COG5011">
    <property type="taxonomic scope" value="Bacteria"/>
</dbReference>
<comment type="caution">
    <text evidence="2">The sequence shown here is derived from an EMBL/GenBank/DDBJ whole genome shotgun (WGS) entry which is preliminary data.</text>
</comment>
<dbReference type="InterPro" id="IPR018768">
    <property type="entry name" value="DUF2344"/>
</dbReference>
<evidence type="ECO:0000313" key="3">
    <source>
        <dbReference type="Proteomes" id="UP000027946"/>
    </source>
</evidence>
<organism evidence="2 3">
    <name type="scientific">Peptoclostridium litorale DSM 5388</name>
    <dbReference type="NCBI Taxonomy" id="1121324"/>
    <lineage>
        <taxon>Bacteria</taxon>
        <taxon>Bacillati</taxon>
        <taxon>Bacillota</taxon>
        <taxon>Clostridia</taxon>
        <taxon>Peptostreptococcales</taxon>
        <taxon>Peptoclostridiaceae</taxon>
        <taxon>Peptoclostridium</taxon>
    </lineage>
</organism>
<dbReference type="Pfam" id="PF10105">
    <property type="entry name" value="DUF2344"/>
    <property type="match status" value="1"/>
</dbReference>
<dbReference type="NCBIfam" id="TIGR03936">
    <property type="entry name" value="sam_1_link_chp"/>
    <property type="match status" value="1"/>
</dbReference>
<dbReference type="STRING" id="1121324.CLIT_23c03410"/>
<accession>A0A069RAH9</accession>
<dbReference type="Proteomes" id="UP000027946">
    <property type="component" value="Unassembled WGS sequence"/>
</dbReference>
<gene>
    <name evidence="2" type="ORF">CLIT_23c03410</name>
</gene>
<feature type="domain" description="DUF2344" evidence="1">
    <location>
        <begin position="4"/>
        <end position="192"/>
    </location>
</feature>
<sequence>MPLVRSKFKKESDMIYISHLDLLRLLERTMRRAGIKPTFTQGFNKHPKISFAQALSLGIASQGEYVDIEIDSDMSGDEFKESMNKFLPEGIEFTKSKIVDKKSDSLMSIVTHARYMLNIILQGEISRDEAQTELDKFMEMEEILVKKKNKKGKIKEINIRTMVQSMAITFVEDGQMYINAVLSTGSAGNLKPDILLSSIADNTNLEFCPQDSRMQRQDMYIMDGEDMKSLI</sequence>
<evidence type="ECO:0000313" key="2">
    <source>
        <dbReference type="EMBL" id="KDR94069.1"/>
    </source>
</evidence>